<dbReference type="AlphaFoldDB" id="A0A841FJP7"/>
<evidence type="ECO:0000259" key="1">
    <source>
        <dbReference type="Pfam" id="PF03033"/>
    </source>
</evidence>
<keyword evidence="3" id="KW-0328">Glycosyltransferase</keyword>
<accession>A0A841FJP7</accession>
<dbReference type="FunFam" id="3.40.50.2000:FF:000009">
    <property type="entry name" value="Sterol 3-beta-glucosyltransferase UGT80A2"/>
    <property type="match status" value="1"/>
</dbReference>
<dbReference type="InterPro" id="IPR010610">
    <property type="entry name" value="EryCIII-like_C"/>
</dbReference>
<feature type="domain" description="Erythromycin biosynthesis protein CIII-like C-terminal" evidence="2">
    <location>
        <begin position="294"/>
        <end position="382"/>
    </location>
</feature>
<name>A0A841FJP7_9ACTN</name>
<dbReference type="GO" id="GO:0008194">
    <property type="term" value="F:UDP-glycosyltransferase activity"/>
    <property type="evidence" value="ECO:0007669"/>
    <property type="project" value="InterPro"/>
</dbReference>
<dbReference type="Pfam" id="PF06722">
    <property type="entry name" value="EryCIII-like_C"/>
    <property type="match status" value="1"/>
</dbReference>
<dbReference type="InterPro" id="IPR004276">
    <property type="entry name" value="GlycoTrans_28_N"/>
</dbReference>
<feature type="domain" description="Glycosyltransferase family 28 N-terminal" evidence="1">
    <location>
        <begin position="3"/>
        <end position="127"/>
    </location>
</feature>
<dbReference type="SUPFAM" id="SSF53756">
    <property type="entry name" value="UDP-Glycosyltransferase/glycogen phosphorylase"/>
    <property type="match status" value="1"/>
</dbReference>
<dbReference type="EC" id="2.4.1.310" evidence="3"/>
<protein>
    <submittedName>
        <fullName evidence="3">Vancomycin aglycone glucosyltransferase</fullName>
        <ecNumber evidence="3">2.4.1.310</ecNumber>
    </submittedName>
</protein>
<evidence type="ECO:0000259" key="2">
    <source>
        <dbReference type="Pfam" id="PF06722"/>
    </source>
</evidence>
<gene>
    <name evidence="3" type="ORF">HNR73_003972</name>
</gene>
<keyword evidence="4" id="KW-1185">Reference proteome</keyword>
<dbReference type="Pfam" id="PF03033">
    <property type="entry name" value="Glyco_transf_28"/>
    <property type="match status" value="1"/>
</dbReference>
<dbReference type="Gene3D" id="3.40.50.2000">
    <property type="entry name" value="Glycogen Phosphorylase B"/>
    <property type="match status" value="2"/>
</dbReference>
<dbReference type="InterPro" id="IPR002213">
    <property type="entry name" value="UDP_glucos_trans"/>
</dbReference>
<dbReference type="PANTHER" id="PTHR48050">
    <property type="entry name" value="STEROL 3-BETA-GLUCOSYLTRANSFERASE"/>
    <property type="match status" value="1"/>
</dbReference>
<dbReference type="EMBL" id="JACHGT010000008">
    <property type="protein sequence ID" value="MBB6036104.1"/>
    <property type="molecule type" value="Genomic_DNA"/>
</dbReference>
<dbReference type="PANTHER" id="PTHR48050:SF13">
    <property type="entry name" value="STEROL 3-BETA-GLUCOSYLTRANSFERASE UGT80A2"/>
    <property type="match status" value="1"/>
</dbReference>
<dbReference type="GO" id="GO:0016758">
    <property type="term" value="F:hexosyltransferase activity"/>
    <property type="evidence" value="ECO:0007669"/>
    <property type="project" value="InterPro"/>
</dbReference>
<dbReference type="Proteomes" id="UP000548476">
    <property type="component" value="Unassembled WGS sequence"/>
</dbReference>
<dbReference type="InterPro" id="IPR050426">
    <property type="entry name" value="Glycosyltransferase_28"/>
</dbReference>
<keyword evidence="3" id="KW-0808">Transferase</keyword>
<dbReference type="RefSeq" id="WP_184788943.1">
    <property type="nucleotide sequence ID" value="NZ_BONT01000046.1"/>
</dbReference>
<dbReference type="CDD" id="cd03784">
    <property type="entry name" value="GT1_Gtf-like"/>
    <property type="match status" value="1"/>
</dbReference>
<evidence type="ECO:0000313" key="3">
    <source>
        <dbReference type="EMBL" id="MBB6036104.1"/>
    </source>
</evidence>
<organism evidence="3 4">
    <name type="scientific">Phytomonospora endophytica</name>
    <dbReference type="NCBI Taxonomy" id="714109"/>
    <lineage>
        <taxon>Bacteria</taxon>
        <taxon>Bacillati</taxon>
        <taxon>Actinomycetota</taxon>
        <taxon>Actinomycetes</taxon>
        <taxon>Micromonosporales</taxon>
        <taxon>Micromonosporaceae</taxon>
        <taxon>Phytomonospora</taxon>
    </lineage>
</organism>
<dbReference type="GO" id="GO:0005975">
    <property type="term" value="P:carbohydrate metabolic process"/>
    <property type="evidence" value="ECO:0007669"/>
    <property type="project" value="InterPro"/>
</dbReference>
<reference evidence="3 4" key="1">
    <citation type="submission" date="2020-08" db="EMBL/GenBank/DDBJ databases">
        <title>Genomic Encyclopedia of Type Strains, Phase IV (KMG-IV): sequencing the most valuable type-strain genomes for metagenomic binning, comparative biology and taxonomic classification.</title>
        <authorList>
            <person name="Goeker M."/>
        </authorList>
    </citation>
    <scope>NUCLEOTIDE SEQUENCE [LARGE SCALE GENOMIC DNA]</scope>
    <source>
        <strain evidence="3 4">YIM 65646</strain>
    </source>
</reference>
<sequence>MRILLSTYGSRGDVEPLVALALRLQAHGASVSLAAPPDFAGLLGEASVPHVPVGWPIQALATGSLPDAPKGLPELAPRLVAMAYEAVVSAGDLDLVLGTGSLPAAAGAQAGAEKLGVPFVSTTFSPCYLPTPHNPPIGWPGLVFPEGERDNRVLWRLLAEYLHGMLGAPINAHRESVGLPAVDNVRDHVFGPSPWLAADPVLGPWPLPSELAVVQTGAWIRPDERALPADLLAFLDSGEPPVYVGFGSMPMRAATEPARVAVESARAVGRRVVLSGGWAELVPVDDGGDSFAVGEVNQQALFPRVAAVVHHGGAGTTTTVARAGTPQVIVPQVADQPYWGARVTALGTGVLHDGPAPTAESLTAALHTVLEPGVGARAGEVAREVRGDGAELAARLLLEGQ</sequence>
<comment type="caution">
    <text evidence="3">The sequence shown here is derived from an EMBL/GenBank/DDBJ whole genome shotgun (WGS) entry which is preliminary data.</text>
</comment>
<evidence type="ECO:0000313" key="4">
    <source>
        <dbReference type="Proteomes" id="UP000548476"/>
    </source>
</evidence>
<proteinExistence type="predicted"/>
<dbReference type="GO" id="GO:0033072">
    <property type="term" value="P:vancomycin biosynthetic process"/>
    <property type="evidence" value="ECO:0007669"/>
    <property type="project" value="UniProtKB-ARBA"/>
</dbReference>